<evidence type="ECO:0000313" key="4">
    <source>
        <dbReference type="EMBL" id="RZS78532.1"/>
    </source>
</evidence>
<feature type="domain" description="HTH araC/xylS-type" evidence="3">
    <location>
        <begin position="194"/>
        <end position="290"/>
    </location>
</feature>
<dbReference type="InterPro" id="IPR018060">
    <property type="entry name" value="HTH_AraC"/>
</dbReference>
<dbReference type="PANTHER" id="PTHR47893:SF1">
    <property type="entry name" value="REGULATORY PROTEIN PCHR"/>
    <property type="match status" value="1"/>
</dbReference>
<dbReference type="InterPro" id="IPR053142">
    <property type="entry name" value="PchR_regulatory_protein"/>
</dbReference>
<evidence type="ECO:0000256" key="2">
    <source>
        <dbReference type="ARBA" id="ARBA00023163"/>
    </source>
</evidence>
<dbReference type="EMBL" id="SGXC01000003">
    <property type="protein sequence ID" value="RZS78532.1"/>
    <property type="molecule type" value="Genomic_DNA"/>
</dbReference>
<dbReference type="OrthoDB" id="9816344at2"/>
<dbReference type="Pfam" id="PF12833">
    <property type="entry name" value="HTH_18"/>
    <property type="match status" value="1"/>
</dbReference>
<gene>
    <name evidence="4" type="ORF">EV675_5182</name>
</gene>
<dbReference type="AlphaFoldDB" id="A0A4Q7N8Q8"/>
<dbReference type="InterPro" id="IPR009057">
    <property type="entry name" value="Homeodomain-like_sf"/>
</dbReference>
<dbReference type="PANTHER" id="PTHR47893">
    <property type="entry name" value="REGULATORY PROTEIN PCHR"/>
    <property type="match status" value="1"/>
</dbReference>
<dbReference type="Proteomes" id="UP000292445">
    <property type="component" value="Unassembled WGS sequence"/>
</dbReference>
<evidence type="ECO:0000256" key="1">
    <source>
        <dbReference type="ARBA" id="ARBA00023015"/>
    </source>
</evidence>
<evidence type="ECO:0000313" key="5">
    <source>
        <dbReference type="Proteomes" id="UP000292445"/>
    </source>
</evidence>
<keyword evidence="2" id="KW-0804">Transcription</keyword>
<proteinExistence type="predicted"/>
<protein>
    <submittedName>
        <fullName evidence="4">AraC family transcriptional regulator</fullName>
    </submittedName>
</protein>
<dbReference type="GO" id="GO:0043565">
    <property type="term" value="F:sequence-specific DNA binding"/>
    <property type="evidence" value="ECO:0007669"/>
    <property type="project" value="InterPro"/>
</dbReference>
<dbReference type="GO" id="GO:0003700">
    <property type="term" value="F:DNA-binding transcription factor activity"/>
    <property type="evidence" value="ECO:0007669"/>
    <property type="project" value="InterPro"/>
</dbReference>
<comment type="caution">
    <text evidence="4">The sequence shown here is derived from an EMBL/GenBank/DDBJ whole genome shotgun (WGS) entry which is preliminary data.</text>
</comment>
<reference evidence="4 5" key="1">
    <citation type="submission" date="2019-02" db="EMBL/GenBank/DDBJ databases">
        <title>Genomic Encyclopedia of Type Strains, Phase IV (KMG-IV): sequencing the most valuable type-strain genomes for metagenomic binning, comparative biology and taxonomic classification.</title>
        <authorList>
            <person name="Goeker M."/>
        </authorList>
    </citation>
    <scope>NUCLEOTIDE SEQUENCE [LARGE SCALE GENOMIC DNA]</scope>
    <source>
        <strain evidence="4 5">K24</strain>
    </source>
</reference>
<organism evidence="4 5">
    <name type="scientific">Pigmentiphaga kullae</name>
    <dbReference type="NCBI Taxonomy" id="151784"/>
    <lineage>
        <taxon>Bacteria</taxon>
        <taxon>Pseudomonadati</taxon>
        <taxon>Pseudomonadota</taxon>
        <taxon>Betaproteobacteria</taxon>
        <taxon>Burkholderiales</taxon>
        <taxon>Alcaligenaceae</taxon>
        <taxon>Pigmentiphaga</taxon>
    </lineage>
</organism>
<accession>A0A4Q7N8Q8</accession>
<dbReference type="SUPFAM" id="SSF46689">
    <property type="entry name" value="Homeodomain-like"/>
    <property type="match status" value="2"/>
</dbReference>
<keyword evidence="1" id="KW-0805">Transcription regulation</keyword>
<keyword evidence="5" id="KW-1185">Reference proteome</keyword>
<dbReference type="RefSeq" id="WP_130361338.1">
    <property type="nucleotide sequence ID" value="NZ_SGXC01000003.1"/>
</dbReference>
<name>A0A4Q7N8Q8_9BURK</name>
<dbReference type="SMART" id="SM00342">
    <property type="entry name" value="HTH_ARAC"/>
    <property type="match status" value="1"/>
</dbReference>
<dbReference type="Gene3D" id="1.10.10.60">
    <property type="entry name" value="Homeodomain-like"/>
    <property type="match status" value="1"/>
</dbReference>
<sequence>MPAPVPEQWHVPAVTASLSISGGILRADHDQAITEQNEAGLKLVLLLGGELRYSMQKHRQVGLKGPAVHLSLSRSPFTVSHAFHAASPLRYVAVRMPEQALQEGLDLDIGRHARQRNGADAPFFLDRQANRILQALGRQLLACPLRGNLRDLYLAGKALELTATVLAGLELAPAAGPAQADALMLSPRQLDALHEARARLLERLAEPPGLAALGRQVGLNVTTLTRGFRAVFGCSVYQFVRDQRLEFAYRMLAAGQCTVAQAAFAAGYSDSHFSKVFQKRFGIAPRGLRR</sequence>
<evidence type="ECO:0000259" key="3">
    <source>
        <dbReference type="PROSITE" id="PS01124"/>
    </source>
</evidence>
<dbReference type="PROSITE" id="PS01124">
    <property type="entry name" value="HTH_ARAC_FAMILY_2"/>
    <property type="match status" value="1"/>
</dbReference>